<keyword evidence="2" id="KW-1133">Transmembrane helix</keyword>
<dbReference type="GO" id="GO:0016020">
    <property type="term" value="C:membrane"/>
    <property type="evidence" value="ECO:0007669"/>
    <property type="project" value="InterPro"/>
</dbReference>
<dbReference type="PANTHER" id="PTHR11206">
    <property type="entry name" value="MULTIDRUG RESISTANCE PROTEIN"/>
    <property type="match status" value="1"/>
</dbReference>
<dbReference type="Pfam" id="PF01554">
    <property type="entry name" value="MatE"/>
    <property type="match status" value="2"/>
</dbReference>
<dbReference type="SMART" id="SM00228">
    <property type="entry name" value="PDZ"/>
    <property type="match status" value="2"/>
</dbReference>
<accession>A0A813J0S4</accession>
<dbReference type="SUPFAM" id="SSF50156">
    <property type="entry name" value="PDZ domain-like"/>
    <property type="match status" value="1"/>
</dbReference>
<evidence type="ECO:0000313" key="5">
    <source>
        <dbReference type="Proteomes" id="UP000626109"/>
    </source>
</evidence>
<dbReference type="InterPro" id="IPR036034">
    <property type="entry name" value="PDZ_sf"/>
</dbReference>
<feature type="transmembrane region" description="Helical" evidence="2">
    <location>
        <begin position="88"/>
        <end position="111"/>
    </location>
</feature>
<feature type="domain" description="PDZ" evidence="3">
    <location>
        <begin position="681"/>
        <end position="765"/>
    </location>
</feature>
<evidence type="ECO:0000259" key="3">
    <source>
        <dbReference type="PROSITE" id="PS50106"/>
    </source>
</evidence>
<sequence>MSPELLEELRIWWAIVWPAMLTNWCRMGMELTDVSILGHYHGGVYLASSSYASIVLQSVMVIVVRGMGGNALNAFCSSAYGAGNYKLLGLYLQIALFSCTCVALCLAPIWIWGGNILSGLVGHDQVQPSDAQDINLFLRISLLWILPLSWTSCLNSFLVSQRVVLPQTIIFMTGLLLNFGINFLLICGFGLGYPGSPLATAFSRWFVLLALVALVRSKRVKLQPGVWDGWDLKGACQRPRVATYLKQALPTALSGMIEEYQLQTIAVFAGQLGPQVVATHNATLIFFLVLCGTMWAISQATSTRIGHHLGSSNLPGVKRVIRLASIAAALWGLLVSVVITSLHRYLGDIYSSKLEVQLLAQEISSLAGMAYFLLAIFYVSMSILTSSCRQGWIVAAFVAGAWGVSVPVGRYLAFFADPDWFSWYPARLDWDIGLHGEGAGLLGLWLGLVCGYAVTTLVAVFGVCRSDWPKLMAAAVSRAELRGQGQLLSPSNGLAETGVDGVIMFTVCCATADEEEAGSIHVLSSEDLMDEKDDPFVMPLPVVVIEEEPAEATKVRQMSEVLSEPGSVAGSEVEDVKEEVPLFVPAIAGPIMFEVEFKRKAESNLGLDIDVVDPQVCLIKGIAAGFLIDQWNSTCSADKAVKPMDVLHSVNGKTGTCDDLVKMIKIEKQVKLVFKRPQEITVSVIKGLLGLGLQLDYSKTSVGVVITEIQDGPVQRWNEIEPGKVQITPSCRILAVNGEDASPDRLVQLLKDSSDTVRLTVLVWPAVGS</sequence>
<dbReference type="PROSITE" id="PS50106">
    <property type="entry name" value="PDZ"/>
    <property type="match status" value="1"/>
</dbReference>
<feature type="transmembrane region" description="Helical" evidence="2">
    <location>
        <begin position="169"/>
        <end position="191"/>
    </location>
</feature>
<feature type="transmembrane region" description="Helical" evidence="2">
    <location>
        <begin position="442"/>
        <end position="464"/>
    </location>
</feature>
<gene>
    <name evidence="4" type="ORF">PGLA2088_LOCUS15359</name>
</gene>
<keyword evidence="2" id="KW-0472">Membrane</keyword>
<protein>
    <recommendedName>
        <fullName evidence="3">PDZ domain-containing protein</fullName>
    </recommendedName>
</protein>
<dbReference type="AlphaFoldDB" id="A0A813J0S4"/>
<reference evidence="4" key="1">
    <citation type="submission" date="2021-02" db="EMBL/GenBank/DDBJ databases">
        <authorList>
            <person name="Dougan E. K."/>
            <person name="Rhodes N."/>
            <person name="Thang M."/>
            <person name="Chan C."/>
        </authorList>
    </citation>
    <scope>NUCLEOTIDE SEQUENCE</scope>
</reference>
<organism evidence="4 5">
    <name type="scientific">Polarella glacialis</name>
    <name type="common">Dinoflagellate</name>
    <dbReference type="NCBI Taxonomy" id="89957"/>
    <lineage>
        <taxon>Eukaryota</taxon>
        <taxon>Sar</taxon>
        <taxon>Alveolata</taxon>
        <taxon>Dinophyceae</taxon>
        <taxon>Suessiales</taxon>
        <taxon>Suessiaceae</taxon>
        <taxon>Polarella</taxon>
    </lineage>
</organism>
<feature type="transmembrane region" description="Helical" evidence="2">
    <location>
        <begin position="363"/>
        <end position="384"/>
    </location>
</feature>
<keyword evidence="2" id="KW-0812">Transmembrane</keyword>
<evidence type="ECO:0000313" key="4">
    <source>
        <dbReference type="EMBL" id="CAE8663747.1"/>
    </source>
</evidence>
<feature type="transmembrane region" description="Helical" evidence="2">
    <location>
        <begin position="320"/>
        <end position="343"/>
    </location>
</feature>
<dbReference type="Gene3D" id="2.30.42.10">
    <property type="match status" value="1"/>
</dbReference>
<dbReference type="Proteomes" id="UP000626109">
    <property type="component" value="Unassembled WGS sequence"/>
</dbReference>
<dbReference type="GO" id="GO:0015297">
    <property type="term" value="F:antiporter activity"/>
    <property type="evidence" value="ECO:0007669"/>
    <property type="project" value="InterPro"/>
</dbReference>
<evidence type="ECO:0000256" key="1">
    <source>
        <dbReference type="ARBA" id="ARBA00010199"/>
    </source>
</evidence>
<comment type="caution">
    <text evidence="4">The sequence shown here is derived from an EMBL/GenBank/DDBJ whole genome shotgun (WGS) entry which is preliminary data.</text>
</comment>
<dbReference type="GO" id="GO:0042910">
    <property type="term" value="F:xenobiotic transmembrane transporter activity"/>
    <property type="evidence" value="ECO:0007669"/>
    <property type="project" value="InterPro"/>
</dbReference>
<name>A0A813J0S4_POLGL</name>
<dbReference type="EMBL" id="CAJNNW010018941">
    <property type="protein sequence ID" value="CAE8663747.1"/>
    <property type="molecule type" value="Genomic_DNA"/>
</dbReference>
<feature type="transmembrane region" description="Helical" evidence="2">
    <location>
        <begin position="136"/>
        <end position="157"/>
    </location>
</feature>
<evidence type="ECO:0000256" key="2">
    <source>
        <dbReference type="SAM" id="Phobius"/>
    </source>
</evidence>
<proteinExistence type="inferred from homology"/>
<comment type="similarity">
    <text evidence="1">Belongs to the multi antimicrobial extrusion (MATE) (TC 2.A.66.1) family.</text>
</comment>
<feature type="transmembrane region" description="Helical" evidence="2">
    <location>
        <begin position="391"/>
        <end position="413"/>
    </location>
</feature>
<dbReference type="InterPro" id="IPR001478">
    <property type="entry name" value="PDZ"/>
</dbReference>
<feature type="transmembrane region" description="Helical" evidence="2">
    <location>
        <begin position="49"/>
        <end position="67"/>
    </location>
</feature>
<dbReference type="InterPro" id="IPR002528">
    <property type="entry name" value="MATE_fam"/>
</dbReference>